<sequence>MSLVEVTSGDHFNKLINDNDKVVVDFSADWCAPCNGIAPFYKELAEKYPGLTFLKVNVENLSDVSEGVSALPTFKFYFKGKSLQNDVVGANRLQLEALVKNLEALTA</sequence>
<evidence type="ECO:0000256" key="1">
    <source>
        <dbReference type="ARBA" id="ARBA00023157"/>
    </source>
</evidence>
<accession>A0A9N8VEF5</accession>
<dbReference type="InterPro" id="IPR017937">
    <property type="entry name" value="Thioredoxin_CS"/>
</dbReference>
<organism evidence="3 4">
    <name type="scientific">Ambispora gerdemannii</name>
    <dbReference type="NCBI Taxonomy" id="144530"/>
    <lineage>
        <taxon>Eukaryota</taxon>
        <taxon>Fungi</taxon>
        <taxon>Fungi incertae sedis</taxon>
        <taxon>Mucoromycota</taxon>
        <taxon>Glomeromycotina</taxon>
        <taxon>Glomeromycetes</taxon>
        <taxon>Archaeosporales</taxon>
        <taxon>Ambisporaceae</taxon>
        <taxon>Ambispora</taxon>
    </lineage>
</organism>
<dbReference type="PROSITE" id="PS00194">
    <property type="entry name" value="THIOREDOXIN_1"/>
    <property type="match status" value="1"/>
</dbReference>
<protein>
    <submittedName>
        <fullName evidence="3">5602_t:CDS:1</fullName>
    </submittedName>
</protein>
<dbReference type="Pfam" id="PF00085">
    <property type="entry name" value="Thioredoxin"/>
    <property type="match status" value="1"/>
</dbReference>
<dbReference type="InterPro" id="IPR013766">
    <property type="entry name" value="Thioredoxin_domain"/>
</dbReference>
<name>A0A9N8VEF5_9GLOM</name>
<dbReference type="Gene3D" id="3.40.30.10">
    <property type="entry name" value="Glutaredoxin"/>
    <property type="match status" value="1"/>
</dbReference>
<dbReference type="CDD" id="cd02947">
    <property type="entry name" value="TRX_family"/>
    <property type="match status" value="1"/>
</dbReference>
<dbReference type="EMBL" id="CAJVPL010000102">
    <property type="protein sequence ID" value="CAG8447070.1"/>
    <property type="molecule type" value="Genomic_DNA"/>
</dbReference>
<dbReference type="SUPFAM" id="SSF52833">
    <property type="entry name" value="Thioredoxin-like"/>
    <property type="match status" value="1"/>
</dbReference>
<reference evidence="3" key="1">
    <citation type="submission" date="2021-06" db="EMBL/GenBank/DDBJ databases">
        <authorList>
            <person name="Kallberg Y."/>
            <person name="Tangrot J."/>
            <person name="Rosling A."/>
        </authorList>
    </citation>
    <scope>NUCLEOTIDE SEQUENCE</scope>
    <source>
        <strain evidence="3">MT106</strain>
    </source>
</reference>
<evidence type="ECO:0000313" key="4">
    <source>
        <dbReference type="Proteomes" id="UP000789831"/>
    </source>
</evidence>
<dbReference type="Proteomes" id="UP000789831">
    <property type="component" value="Unassembled WGS sequence"/>
</dbReference>
<evidence type="ECO:0000313" key="3">
    <source>
        <dbReference type="EMBL" id="CAG8447070.1"/>
    </source>
</evidence>
<dbReference type="InterPro" id="IPR036249">
    <property type="entry name" value="Thioredoxin-like_sf"/>
</dbReference>
<feature type="domain" description="Thioredoxin" evidence="2">
    <location>
        <begin position="1"/>
        <end position="107"/>
    </location>
</feature>
<dbReference type="PANTHER" id="PTHR46115">
    <property type="entry name" value="THIOREDOXIN-LIKE PROTEIN 1"/>
    <property type="match status" value="1"/>
</dbReference>
<keyword evidence="1" id="KW-1015">Disulfide bond</keyword>
<dbReference type="AlphaFoldDB" id="A0A9N8VEF5"/>
<evidence type="ECO:0000259" key="2">
    <source>
        <dbReference type="PROSITE" id="PS51352"/>
    </source>
</evidence>
<proteinExistence type="predicted"/>
<dbReference type="OrthoDB" id="2121326at2759"/>
<comment type="caution">
    <text evidence="3">The sequence shown here is derived from an EMBL/GenBank/DDBJ whole genome shotgun (WGS) entry which is preliminary data.</text>
</comment>
<gene>
    <name evidence="3" type="ORF">AGERDE_LOCUS1486</name>
</gene>
<dbReference type="PRINTS" id="PR00421">
    <property type="entry name" value="THIOREDOXIN"/>
</dbReference>
<dbReference type="PROSITE" id="PS51352">
    <property type="entry name" value="THIOREDOXIN_2"/>
    <property type="match status" value="1"/>
</dbReference>
<keyword evidence="4" id="KW-1185">Reference proteome</keyword>